<evidence type="ECO:0000313" key="10">
    <source>
        <dbReference type="Proteomes" id="UP000606008"/>
    </source>
</evidence>
<reference evidence="10" key="1">
    <citation type="submission" date="2019-09" db="EMBL/GenBank/DDBJ databases">
        <authorList>
            <person name="Jung D.-H."/>
        </authorList>
    </citation>
    <scope>NUCLEOTIDE SEQUENCE [LARGE SCALE GENOMIC DNA]</scope>
    <source>
        <strain evidence="10">JA-25</strain>
    </source>
</reference>
<evidence type="ECO:0000256" key="6">
    <source>
        <dbReference type="RuleBase" id="RU003915"/>
    </source>
</evidence>
<dbReference type="Gene3D" id="3.10.50.40">
    <property type="match status" value="1"/>
</dbReference>
<feature type="chain" id="PRO_5046442795" description="Peptidyl-prolyl cis-trans isomerase" evidence="7">
    <location>
        <begin position="27"/>
        <end position="164"/>
    </location>
</feature>
<dbReference type="GO" id="GO:0016853">
    <property type="term" value="F:isomerase activity"/>
    <property type="evidence" value="ECO:0007669"/>
    <property type="project" value="UniProtKB-KW"/>
</dbReference>
<keyword evidence="3 5" id="KW-0697">Rotamase</keyword>
<dbReference type="Pfam" id="PF00254">
    <property type="entry name" value="FKBP_C"/>
    <property type="match status" value="1"/>
</dbReference>
<evidence type="ECO:0000256" key="3">
    <source>
        <dbReference type="ARBA" id="ARBA00023110"/>
    </source>
</evidence>
<keyword evidence="4 5" id="KW-0413">Isomerase</keyword>
<feature type="domain" description="PPIase FKBP-type" evidence="8">
    <location>
        <begin position="83"/>
        <end position="164"/>
    </location>
</feature>
<dbReference type="PROSITE" id="PS51257">
    <property type="entry name" value="PROKAR_LIPOPROTEIN"/>
    <property type="match status" value="1"/>
</dbReference>
<evidence type="ECO:0000259" key="8">
    <source>
        <dbReference type="PROSITE" id="PS50059"/>
    </source>
</evidence>
<dbReference type="EC" id="5.2.1.8" evidence="6"/>
<evidence type="ECO:0000256" key="7">
    <source>
        <dbReference type="SAM" id="SignalP"/>
    </source>
</evidence>
<dbReference type="RefSeq" id="WP_085414580.1">
    <property type="nucleotide sequence ID" value="NZ_WAEL01000001.1"/>
</dbReference>
<evidence type="ECO:0000256" key="1">
    <source>
        <dbReference type="ARBA" id="ARBA00000971"/>
    </source>
</evidence>
<protein>
    <recommendedName>
        <fullName evidence="6">Peptidyl-prolyl cis-trans isomerase</fullName>
        <ecNumber evidence="6">5.2.1.8</ecNumber>
    </recommendedName>
</protein>
<dbReference type="InterPro" id="IPR046357">
    <property type="entry name" value="PPIase_dom_sf"/>
</dbReference>
<reference evidence="10" key="2">
    <citation type="submission" date="2023-07" db="EMBL/GenBank/DDBJ databases">
        <authorList>
            <person name="Jung D.-H."/>
        </authorList>
    </citation>
    <scope>NUCLEOTIDE SEQUENCE [LARGE SCALE GENOMIC DNA]</scope>
    <source>
        <strain evidence="10">JA-25</strain>
    </source>
</reference>
<dbReference type="Proteomes" id="UP000606008">
    <property type="component" value="Unassembled WGS sequence"/>
</dbReference>
<dbReference type="PANTHER" id="PTHR43811:SF19">
    <property type="entry name" value="39 KDA FK506-BINDING NUCLEAR PROTEIN"/>
    <property type="match status" value="1"/>
</dbReference>
<dbReference type="EMBL" id="WAEL01000001">
    <property type="protein sequence ID" value="NID09323.1"/>
    <property type="molecule type" value="Genomic_DNA"/>
</dbReference>
<evidence type="ECO:0000256" key="5">
    <source>
        <dbReference type="PROSITE-ProRule" id="PRU00277"/>
    </source>
</evidence>
<comment type="similarity">
    <text evidence="2 6">Belongs to the FKBP-type PPIase family.</text>
</comment>
<comment type="caution">
    <text evidence="9">The sequence shown here is derived from an EMBL/GenBank/DDBJ whole genome shotgun (WGS) entry which is preliminary data.</text>
</comment>
<dbReference type="PANTHER" id="PTHR43811">
    <property type="entry name" value="FKBP-TYPE PEPTIDYL-PROLYL CIS-TRANS ISOMERASE FKPA"/>
    <property type="match status" value="1"/>
</dbReference>
<organism evidence="9 10">
    <name type="scientific">Fibrivirga algicola</name>
    <dbReference type="NCBI Taxonomy" id="2950420"/>
    <lineage>
        <taxon>Bacteria</taxon>
        <taxon>Pseudomonadati</taxon>
        <taxon>Bacteroidota</taxon>
        <taxon>Cytophagia</taxon>
        <taxon>Cytophagales</taxon>
        <taxon>Spirosomataceae</taxon>
        <taxon>Fibrivirga</taxon>
    </lineage>
</organism>
<sequence>MIQIQRLKTYKMAVLALSCLIGSCQTNDQTPCNPTPVSITAPQDEQAKLKQYIDSNGITATADPRGFYYTIQAPGSGAKPTVCSNVTVNYKGQLTDGSVFDSSNGISFGLSQLIVGWQEGIPLVAPGGSITLYLPPSLAYGAQAQSGIPANSILVFKIDLIKIN</sequence>
<dbReference type="InterPro" id="IPR001179">
    <property type="entry name" value="PPIase_FKBP_dom"/>
</dbReference>
<name>A0ABX0QBP9_9BACT</name>
<evidence type="ECO:0000256" key="4">
    <source>
        <dbReference type="ARBA" id="ARBA00023235"/>
    </source>
</evidence>
<proteinExistence type="inferred from homology"/>
<evidence type="ECO:0000256" key="2">
    <source>
        <dbReference type="ARBA" id="ARBA00006577"/>
    </source>
</evidence>
<dbReference type="SUPFAM" id="SSF54534">
    <property type="entry name" value="FKBP-like"/>
    <property type="match status" value="1"/>
</dbReference>
<gene>
    <name evidence="9" type="ORF">F7231_04010</name>
</gene>
<dbReference type="PROSITE" id="PS50059">
    <property type="entry name" value="FKBP_PPIASE"/>
    <property type="match status" value="1"/>
</dbReference>
<accession>A0ABX0QBP9</accession>
<feature type="signal peptide" evidence="7">
    <location>
        <begin position="1"/>
        <end position="26"/>
    </location>
</feature>
<keyword evidence="10" id="KW-1185">Reference proteome</keyword>
<comment type="catalytic activity">
    <reaction evidence="1 5 6">
        <text>[protein]-peptidylproline (omega=180) = [protein]-peptidylproline (omega=0)</text>
        <dbReference type="Rhea" id="RHEA:16237"/>
        <dbReference type="Rhea" id="RHEA-COMP:10747"/>
        <dbReference type="Rhea" id="RHEA-COMP:10748"/>
        <dbReference type="ChEBI" id="CHEBI:83833"/>
        <dbReference type="ChEBI" id="CHEBI:83834"/>
        <dbReference type="EC" id="5.2.1.8"/>
    </reaction>
</comment>
<keyword evidence="7" id="KW-0732">Signal</keyword>
<evidence type="ECO:0000313" key="9">
    <source>
        <dbReference type="EMBL" id="NID09323.1"/>
    </source>
</evidence>